<dbReference type="InterPro" id="IPR037294">
    <property type="entry name" value="ABC_BtuC-like"/>
</dbReference>
<evidence type="ECO:0000313" key="9">
    <source>
        <dbReference type="EMBL" id="OXR43055.1"/>
    </source>
</evidence>
<feature type="transmembrane region" description="Helical" evidence="8">
    <location>
        <begin position="315"/>
        <end position="337"/>
    </location>
</feature>
<keyword evidence="3" id="KW-0813">Transport</keyword>
<name>A0A231H2H9_9NOCA</name>
<evidence type="ECO:0000256" key="5">
    <source>
        <dbReference type="ARBA" id="ARBA00022692"/>
    </source>
</evidence>
<evidence type="ECO:0000256" key="7">
    <source>
        <dbReference type="ARBA" id="ARBA00023136"/>
    </source>
</evidence>
<dbReference type="PANTHER" id="PTHR30472:SF1">
    <property type="entry name" value="FE(3+) DICITRATE TRANSPORT SYSTEM PERMEASE PROTEIN FECC-RELATED"/>
    <property type="match status" value="1"/>
</dbReference>
<feature type="transmembrane region" description="Helical" evidence="8">
    <location>
        <begin position="154"/>
        <end position="173"/>
    </location>
</feature>
<feature type="transmembrane region" description="Helical" evidence="8">
    <location>
        <begin position="185"/>
        <end position="206"/>
    </location>
</feature>
<evidence type="ECO:0000313" key="10">
    <source>
        <dbReference type="Proteomes" id="UP000215506"/>
    </source>
</evidence>
<dbReference type="FunFam" id="1.10.3470.10:FF:000001">
    <property type="entry name" value="Vitamin B12 ABC transporter permease BtuC"/>
    <property type="match status" value="1"/>
</dbReference>
<dbReference type="AlphaFoldDB" id="A0A231H2H9"/>
<comment type="similarity">
    <text evidence="2">Belongs to the binding-protein-dependent transport system permease family. FecCD subfamily.</text>
</comment>
<keyword evidence="4" id="KW-1003">Cell membrane</keyword>
<dbReference type="Pfam" id="PF01032">
    <property type="entry name" value="FecCD"/>
    <property type="match status" value="1"/>
</dbReference>
<dbReference type="SUPFAM" id="SSF81345">
    <property type="entry name" value="ABC transporter involved in vitamin B12 uptake, BtuC"/>
    <property type="match status" value="1"/>
</dbReference>
<feature type="transmembrane region" description="Helical" evidence="8">
    <location>
        <begin position="343"/>
        <end position="361"/>
    </location>
</feature>
<sequence length="369" mass="37148">MSGDGSPRKCPIAMKRVTQESFAAVSAAVITPRRRATGLALLAGVLLLAVVAGLAVGAKSLSPAEIWHAVSCPDGVPFTCPADGQADRIVRELRLPRTVLALLTGAALGIAGALIQGYTRNPLADAGLLGLNAGAAFLAALGIHLFALTQPSQYIWFAFAGALAAGVVVFGAAATGGSRSTPLTLVLAGAAVTALLQALTNAVILLDPAALDTYRFWVVGTPAGHEPAVAAQVAPFILAGAVLAILAAPGLNAIGLGEDVARGLGVNIARNRAIGLTAVVLLTGAATAAVGPIAFLGLVVPHLGRMITGPDHRWLIPYSALLGAIVLLLADVVGRVIAPPGELQAGIVLAAIGAPCFIALVRRRKVAEL</sequence>
<gene>
    <name evidence="9" type="primary">fepD</name>
    <name evidence="9" type="ORF">B7C42_04941</name>
</gene>
<dbReference type="Proteomes" id="UP000215506">
    <property type="component" value="Unassembled WGS sequence"/>
</dbReference>
<organism evidence="9 10">
    <name type="scientific">Nocardia cerradoensis</name>
    <dbReference type="NCBI Taxonomy" id="85688"/>
    <lineage>
        <taxon>Bacteria</taxon>
        <taxon>Bacillati</taxon>
        <taxon>Actinomycetota</taxon>
        <taxon>Actinomycetes</taxon>
        <taxon>Mycobacteriales</taxon>
        <taxon>Nocardiaceae</taxon>
        <taxon>Nocardia</taxon>
    </lineage>
</organism>
<evidence type="ECO:0000256" key="6">
    <source>
        <dbReference type="ARBA" id="ARBA00022989"/>
    </source>
</evidence>
<dbReference type="GO" id="GO:0022857">
    <property type="term" value="F:transmembrane transporter activity"/>
    <property type="evidence" value="ECO:0007669"/>
    <property type="project" value="InterPro"/>
</dbReference>
<evidence type="ECO:0000256" key="1">
    <source>
        <dbReference type="ARBA" id="ARBA00004651"/>
    </source>
</evidence>
<dbReference type="GO" id="GO:0005886">
    <property type="term" value="C:plasma membrane"/>
    <property type="evidence" value="ECO:0007669"/>
    <property type="project" value="UniProtKB-SubCell"/>
</dbReference>
<evidence type="ECO:0000256" key="3">
    <source>
        <dbReference type="ARBA" id="ARBA00022448"/>
    </source>
</evidence>
<dbReference type="CDD" id="cd06550">
    <property type="entry name" value="TM_ABC_iron-siderophores_like"/>
    <property type="match status" value="1"/>
</dbReference>
<dbReference type="GO" id="GO:0033214">
    <property type="term" value="P:siderophore-iron import into cell"/>
    <property type="evidence" value="ECO:0007669"/>
    <property type="project" value="TreeGrafter"/>
</dbReference>
<comment type="caution">
    <text evidence="9">The sequence shown here is derived from an EMBL/GenBank/DDBJ whole genome shotgun (WGS) entry which is preliminary data.</text>
</comment>
<dbReference type="InterPro" id="IPR000522">
    <property type="entry name" value="ABC_transptr_permease_BtuC"/>
</dbReference>
<accession>A0A231H2H9</accession>
<comment type="subcellular location">
    <subcellularLocation>
        <location evidence="1">Cell membrane</location>
        <topology evidence="1">Multi-pass membrane protein</topology>
    </subcellularLocation>
</comment>
<feature type="transmembrane region" description="Helical" evidence="8">
    <location>
        <begin position="127"/>
        <end position="147"/>
    </location>
</feature>
<protein>
    <submittedName>
        <fullName evidence="9">Ferric enterobactin transport system permease protein FepD</fullName>
    </submittedName>
</protein>
<reference evidence="9 10" key="1">
    <citation type="submission" date="2017-07" db="EMBL/GenBank/DDBJ databases">
        <title>First draft Genome Sequence of Nocardia cerradoensis isolated from human infection.</title>
        <authorList>
            <person name="Carrasco G."/>
        </authorList>
    </citation>
    <scope>NUCLEOTIDE SEQUENCE [LARGE SCALE GENOMIC DNA]</scope>
    <source>
        <strain evidence="9 10">CNM20130759</strain>
    </source>
</reference>
<keyword evidence="6 8" id="KW-1133">Transmembrane helix</keyword>
<feature type="transmembrane region" description="Helical" evidence="8">
    <location>
        <begin position="274"/>
        <end position="303"/>
    </location>
</feature>
<dbReference type="PANTHER" id="PTHR30472">
    <property type="entry name" value="FERRIC ENTEROBACTIN TRANSPORT SYSTEM PERMEASE PROTEIN"/>
    <property type="match status" value="1"/>
</dbReference>
<evidence type="ECO:0000256" key="2">
    <source>
        <dbReference type="ARBA" id="ARBA00007935"/>
    </source>
</evidence>
<keyword evidence="7 8" id="KW-0472">Membrane</keyword>
<feature type="transmembrane region" description="Helical" evidence="8">
    <location>
        <begin position="233"/>
        <end position="254"/>
    </location>
</feature>
<keyword evidence="10" id="KW-1185">Reference proteome</keyword>
<dbReference type="EMBL" id="NGAF01000011">
    <property type="protein sequence ID" value="OXR43055.1"/>
    <property type="molecule type" value="Genomic_DNA"/>
</dbReference>
<dbReference type="RefSeq" id="WP_223273630.1">
    <property type="nucleotide sequence ID" value="NZ_NGAF01000011.1"/>
</dbReference>
<feature type="transmembrane region" description="Helical" evidence="8">
    <location>
        <begin position="98"/>
        <end position="115"/>
    </location>
</feature>
<keyword evidence="5 8" id="KW-0812">Transmembrane</keyword>
<proteinExistence type="inferred from homology"/>
<dbReference type="Gene3D" id="1.10.3470.10">
    <property type="entry name" value="ABC transporter involved in vitamin B12 uptake, BtuC"/>
    <property type="match status" value="1"/>
</dbReference>
<evidence type="ECO:0000256" key="4">
    <source>
        <dbReference type="ARBA" id="ARBA00022475"/>
    </source>
</evidence>
<evidence type="ECO:0000256" key="8">
    <source>
        <dbReference type="SAM" id="Phobius"/>
    </source>
</evidence>
<feature type="transmembrane region" description="Helical" evidence="8">
    <location>
        <begin position="39"/>
        <end position="58"/>
    </location>
</feature>